<comment type="caution">
    <text evidence="3">The sequence shown here is derived from an EMBL/GenBank/DDBJ whole genome shotgun (WGS) entry which is preliminary data.</text>
</comment>
<dbReference type="EMBL" id="JASJOS010000017">
    <property type="protein sequence ID" value="MDJ1485012.1"/>
    <property type="molecule type" value="Genomic_DNA"/>
</dbReference>
<evidence type="ECO:0000259" key="2">
    <source>
        <dbReference type="Pfam" id="PF06713"/>
    </source>
</evidence>
<dbReference type="Pfam" id="PF06713">
    <property type="entry name" value="bPH_4"/>
    <property type="match status" value="1"/>
</dbReference>
<evidence type="ECO:0000313" key="4">
    <source>
        <dbReference type="Proteomes" id="UP001241110"/>
    </source>
</evidence>
<gene>
    <name evidence="3" type="ORF">QNI16_31220</name>
</gene>
<keyword evidence="1" id="KW-0472">Membrane</keyword>
<feature type="domain" description="Uncharacterized protein YyaB-like PH" evidence="2">
    <location>
        <begin position="59"/>
        <end position="133"/>
    </location>
</feature>
<keyword evidence="1" id="KW-1133">Transmembrane helix</keyword>
<keyword evidence="1" id="KW-0812">Transmembrane</keyword>
<reference evidence="3" key="1">
    <citation type="submission" date="2023-05" db="EMBL/GenBank/DDBJ databases">
        <authorList>
            <person name="Zhang X."/>
        </authorList>
    </citation>
    <scope>NUCLEOTIDE SEQUENCE</scope>
    <source>
        <strain evidence="3">YF14B1</strain>
    </source>
</reference>
<feature type="transmembrane region" description="Helical" evidence="1">
    <location>
        <begin position="12"/>
        <end position="34"/>
    </location>
</feature>
<dbReference type="AlphaFoldDB" id="A0AAE3UAS2"/>
<sequence>MEATIFYSRKNAFTAITFGVIALILVAVTVLTLWTKPLSMVWIPVVVVLAVLVWVWTRTFYSIDGNYLYYQSGPIRGKIAISQIRQMDVNQTLWVGFRPALSTGGIIIHYNKWDEIYISPKDSDRFVATLTTANENIQVNVKET</sequence>
<evidence type="ECO:0000313" key="3">
    <source>
        <dbReference type="EMBL" id="MDJ1485012.1"/>
    </source>
</evidence>
<dbReference type="InterPro" id="IPR009589">
    <property type="entry name" value="PH_YyaB-like"/>
</dbReference>
<name>A0AAE3UAS2_9BACT</name>
<accession>A0AAE3UAS2</accession>
<protein>
    <submittedName>
        <fullName evidence="3">PH domain-containing protein</fullName>
    </submittedName>
</protein>
<proteinExistence type="predicted"/>
<organism evidence="3 4">
    <name type="scientific">Xanthocytophaga flava</name>
    <dbReference type="NCBI Taxonomy" id="3048013"/>
    <lineage>
        <taxon>Bacteria</taxon>
        <taxon>Pseudomonadati</taxon>
        <taxon>Bacteroidota</taxon>
        <taxon>Cytophagia</taxon>
        <taxon>Cytophagales</taxon>
        <taxon>Rhodocytophagaceae</taxon>
        <taxon>Xanthocytophaga</taxon>
    </lineage>
</organism>
<dbReference type="RefSeq" id="WP_313986981.1">
    <property type="nucleotide sequence ID" value="NZ_JASJOS010000017.1"/>
</dbReference>
<evidence type="ECO:0000256" key="1">
    <source>
        <dbReference type="SAM" id="Phobius"/>
    </source>
</evidence>
<dbReference type="Proteomes" id="UP001241110">
    <property type="component" value="Unassembled WGS sequence"/>
</dbReference>
<dbReference type="GO" id="GO:0030153">
    <property type="term" value="P:bacteriocin immunity"/>
    <property type="evidence" value="ECO:0007669"/>
    <property type="project" value="InterPro"/>
</dbReference>
<feature type="transmembrane region" description="Helical" evidence="1">
    <location>
        <begin position="40"/>
        <end position="57"/>
    </location>
</feature>